<dbReference type="OrthoDB" id="3162524at2759"/>
<dbReference type="InterPro" id="IPR038883">
    <property type="entry name" value="AN11006-like"/>
</dbReference>
<evidence type="ECO:0008006" key="4">
    <source>
        <dbReference type="Google" id="ProtNLM"/>
    </source>
</evidence>
<accession>A0A4V5NHP4</accession>
<dbReference type="Proteomes" id="UP000309340">
    <property type="component" value="Unassembled WGS sequence"/>
</dbReference>
<evidence type="ECO:0000256" key="1">
    <source>
        <dbReference type="SAM" id="MobiDB-lite"/>
    </source>
</evidence>
<comment type="caution">
    <text evidence="2">The sequence shown here is derived from an EMBL/GenBank/DDBJ whole genome shotgun (WGS) entry which is preliminary data.</text>
</comment>
<dbReference type="AlphaFoldDB" id="A0A4V5NHP4"/>
<keyword evidence="3" id="KW-1185">Reference proteome</keyword>
<name>A0A4V5NHP4_9PEZI</name>
<evidence type="ECO:0000313" key="2">
    <source>
        <dbReference type="EMBL" id="TKA79879.1"/>
    </source>
</evidence>
<reference evidence="2 3" key="1">
    <citation type="submission" date="2017-03" db="EMBL/GenBank/DDBJ databases">
        <title>Genomes of endolithic fungi from Antarctica.</title>
        <authorList>
            <person name="Coleine C."/>
            <person name="Masonjones S."/>
            <person name="Stajich J.E."/>
        </authorList>
    </citation>
    <scope>NUCLEOTIDE SEQUENCE [LARGE SCALE GENOMIC DNA]</scope>
    <source>
        <strain evidence="2 3">CCFEE 5184</strain>
    </source>
</reference>
<feature type="compositionally biased region" description="Basic residues" evidence="1">
    <location>
        <begin position="316"/>
        <end position="329"/>
    </location>
</feature>
<dbReference type="PANTHER" id="PTHR42085">
    <property type="entry name" value="F-BOX DOMAIN-CONTAINING PROTEIN"/>
    <property type="match status" value="1"/>
</dbReference>
<organism evidence="2 3">
    <name type="scientific">Friedmanniomyces simplex</name>
    <dbReference type="NCBI Taxonomy" id="329884"/>
    <lineage>
        <taxon>Eukaryota</taxon>
        <taxon>Fungi</taxon>
        <taxon>Dikarya</taxon>
        <taxon>Ascomycota</taxon>
        <taxon>Pezizomycotina</taxon>
        <taxon>Dothideomycetes</taxon>
        <taxon>Dothideomycetidae</taxon>
        <taxon>Mycosphaerellales</taxon>
        <taxon>Teratosphaeriaceae</taxon>
        <taxon>Friedmanniomyces</taxon>
    </lineage>
</organism>
<proteinExistence type="predicted"/>
<protein>
    <recommendedName>
        <fullName evidence="4">F-box domain-containing protein</fullName>
    </recommendedName>
</protein>
<dbReference type="PANTHER" id="PTHR42085:SF1">
    <property type="entry name" value="F-BOX DOMAIN-CONTAINING PROTEIN"/>
    <property type="match status" value="1"/>
</dbReference>
<gene>
    <name evidence="2" type="ORF">B0A55_03662</name>
</gene>
<dbReference type="STRING" id="329884.A0A4V5NHP4"/>
<evidence type="ECO:0000313" key="3">
    <source>
        <dbReference type="Proteomes" id="UP000309340"/>
    </source>
</evidence>
<sequence>MTTPSLLDLPPELRERIFIALLVDGAPTSLQHRFTEPEISKVCRLLRVESLGVFYYDSTFCIDNNGGHVQALQKLNSTLDRLRPSNLAGIRHLRLDWNTRCQGNSPVCFYIETVPNAHSCHNMDSGWSAPLYMVACYLTLTTQEPWVKLSVGFHDNALSNMIAKPLYEKMTEILVPTLAGPLPAGQRRKQLTSTYLVRLVEVWQHVASRLLAENCIKLQNQGLAAIGNTANVGHNGGNHALQYYQMQLMLLEQQNKMRLIMARQVYDVWADFHPLSSSGSCDEPEQQGSRPVLTSLVTKDWALAGKGTGEDVRPKATARSKGKRSRAVR</sequence>
<dbReference type="EMBL" id="NAJQ01000080">
    <property type="protein sequence ID" value="TKA79879.1"/>
    <property type="molecule type" value="Genomic_DNA"/>
</dbReference>
<feature type="region of interest" description="Disordered" evidence="1">
    <location>
        <begin position="305"/>
        <end position="329"/>
    </location>
</feature>